<feature type="domain" description="EAL" evidence="2">
    <location>
        <begin position="490"/>
        <end position="743"/>
    </location>
</feature>
<keyword evidence="1" id="KW-1133">Transmembrane helix</keyword>
<reference evidence="3" key="1">
    <citation type="journal article" date="2014" name="Int. J. Syst. Evol. Microbiol.">
        <title>Complete genome sequence of Corynebacterium casei LMG S-19264T (=DSM 44701T), isolated from a smear-ripened cheese.</title>
        <authorList>
            <consortium name="US DOE Joint Genome Institute (JGI-PGF)"/>
            <person name="Walter F."/>
            <person name="Albersmeier A."/>
            <person name="Kalinowski J."/>
            <person name="Ruckert C."/>
        </authorList>
    </citation>
    <scope>NUCLEOTIDE SEQUENCE</scope>
    <source>
        <strain evidence="3">NBRC 103034</strain>
    </source>
</reference>
<reference evidence="3" key="2">
    <citation type="submission" date="2023-01" db="EMBL/GenBank/DDBJ databases">
        <title>Draft genome sequence of Pseudoalteromonas tetraodonis strain NBRC 103034.</title>
        <authorList>
            <person name="Sun Q."/>
            <person name="Mori K."/>
        </authorList>
    </citation>
    <scope>NUCLEOTIDE SEQUENCE</scope>
    <source>
        <strain evidence="3">NBRC 103034</strain>
    </source>
</reference>
<dbReference type="CDD" id="cd01948">
    <property type="entry name" value="EAL"/>
    <property type="match status" value="1"/>
</dbReference>
<feature type="transmembrane region" description="Helical" evidence="1">
    <location>
        <begin position="114"/>
        <end position="146"/>
    </location>
</feature>
<dbReference type="Pfam" id="PF00563">
    <property type="entry name" value="EAL"/>
    <property type="match status" value="1"/>
</dbReference>
<dbReference type="Proteomes" id="UP001161408">
    <property type="component" value="Unassembled WGS sequence"/>
</dbReference>
<accession>A0AA37W5Y3</accession>
<keyword evidence="4" id="KW-1185">Reference proteome</keyword>
<feature type="transmembrane region" description="Helical" evidence="1">
    <location>
        <begin position="27"/>
        <end position="48"/>
    </location>
</feature>
<dbReference type="PANTHER" id="PTHR33121:SF70">
    <property type="entry name" value="SIGNALING PROTEIN YKOW"/>
    <property type="match status" value="1"/>
</dbReference>
<dbReference type="InterPro" id="IPR035919">
    <property type="entry name" value="EAL_sf"/>
</dbReference>
<dbReference type="Gene3D" id="3.30.70.270">
    <property type="match status" value="1"/>
</dbReference>
<feature type="transmembrane region" description="Helical" evidence="1">
    <location>
        <begin position="55"/>
        <end position="76"/>
    </location>
</feature>
<dbReference type="SUPFAM" id="SSF141868">
    <property type="entry name" value="EAL domain-like"/>
    <property type="match status" value="1"/>
</dbReference>
<dbReference type="SUPFAM" id="SSF55073">
    <property type="entry name" value="Nucleotide cyclase"/>
    <property type="match status" value="1"/>
</dbReference>
<gene>
    <name evidence="3" type="ORF">GCM10007914_27090</name>
</gene>
<dbReference type="RefSeq" id="WP_016899758.1">
    <property type="nucleotide sequence ID" value="NZ_BJXY01000044.1"/>
</dbReference>
<evidence type="ECO:0000259" key="2">
    <source>
        <dbReference type="PROSITE" id="PS50883"/>
    </source>
</evidence>
<dbReference type="GeneID" id="99696196"/>
<dbReference type="Gene3D" id="3.20.20.450">
    <property type="entry name" value="EAL domain"/>
    <property type="match status" value="1"/>
</dbReference>
<dbReference type="AlphaFoldDB" id="A0AA37W5Y3"/>
<sequence>MHFLNKYFLLNDHHTAHDEVAHWRVSALRIILTLVTLLCFLVVCYTYTRAIEFNLIYIAVITISFFTIAFSLLLASKRFYTFSANALLLTIVAGSLSMNLFLTDLELAKVGSMFMYSCPIIALMLLGYRTALAYGILNIIPFYMIINNVDLSGYSGIASQLPEADLYITGLIFLFFNICIPLATARTIVAAKRLNKTMLNANSFLKDKNELYRTLFTESNKAKIIVDENLVITDLNQHAIEMFGLKNSLKEKAVRIDGLFPALNSKELNIKNQIIEYKSRYYKSNYQQIAMSTNYRVYDFYDCTQEQLIKQNLSMMEQENKRLRFRDSQTKLPNREWFEMQCDRLTSKYQKGFYIVVTQSANSEYLNLKLNKADSQSLLITAYKRLKAMSEGPLLCASIEGGKLGFIIGSSSSEQQNKLLIQIKSTLDQAYDVFGTNYQQSFLFGFAKCPEHGENSAIVLSNACEALKLADYNSPFNGYNQKQSQAFMEKYEISMLLDEALQQNDLSVHYQPKVNAKGECIGLEALARWHSSVLGSVSPAVFIPIAEEYRMISRLTDLIIQKVCAQIAQWSKVGLPLLPVAINISLLDFSQADFMSKLVKYLADFNVKPNQIELELTETSLEANQVHSLKLMQTLQDWGFTITVDDFGVGYSNIARLADYPIDKLKLDRSLISKVTSSTRQKSLVKAVHVMCDELNIKCVAEGVETEEQVLIMSEMGCKEFQGYYFSKPMSAQVYAEYINQNGLLFTTKNLATAKSS</sequence>
<dbReference type="InterPro" id="IPR043128">
    <property type="entry name" value="Rev_trsase/Diguanyl_cyclase"/>
</dbReference>
<dbReference type="GO" id="GO:0071111">
    <property type="term" value="F:cyclic-guanylate-specific phosphodiesterase activity"/>
    <property type="evidence" value="ECO:0007669"/>
    <property type="project" value="InterPro"/>
</dbReference>
<feature type="transmembrane region" description="Helical" evidence="1">
    <location>
        <begin position="166"/>
        <end position="189"/>
    </location>
</feature>
<feature type="transmembrane region" description="Helical" evidence="1">
    <location>
        <begin position="82"/>
        <end position="102"/>
    </location>
</feature>
<protein>
    <recommendedName>
        <fullName evidence="2">EAL domain-containing protein</fullName>
    </recommendedName>
</protein>
<keyword evidence="1" id="KW-0472">Membrane</keyword>
<dbReference type="InterPro" id="IPR050706">
    <property type="entry name" value="Cyclic-di-GMP_PDE-like"/>
</dbReference>
<keyword evidence="1" id="KW-0812">Transmembrane</keyword>
<name>A0AA37W5Y3_9GAMM</name>
<organism evidence="3 4">
    <name type="scientific">Pseudoalteromonas tetraodonis GFC</name>
    <dbReference type="NCBI Taxonomy" id="1315271"/>
    <lineage>
        <taxon>Bacteria</taxon>
        <taxon>Pseudomonadati</taxon>
        <taxon>Pseudomonadota</taxon>
        <taxon>Gammaproteobacteria</taxon>
        <taxon>Alteromonadales</taxon>
        <taxon>Pseudoalteromonadaceae</taxon>
        <taxon>Pseudoalteromonas</taxon>
    </lineage>
</organism>
<comment type="caution">
    <text evidence="3">The sequence shown here is derived from an EMBL/GenBank/DDBJ whole genome shotgun (WGS) entry which is preliminary data.</text>
</comment>
<dbReference type="PANTHER" id="PTHR33121">
    <property type="entry name" value="CYCLIC DI-GMP PHOSPHODIESTERASE PDEF"/>
    <property type="match status" value="1"/>
</dbReference>
<evidence type="ECO:0000313" key="4">
    <source>
        <dbReference type="Proteomes" id="UP001161408"/>
    </source>
</evidence>
<evidence type="ECO:0000256" key="1">
    <source>
        <dbReference type="SAM" id="Phobius"/>
    </source>
</evidence>
<evidence type="ECO:0000313" key="3">
    <source>
        <dbReference type="EMBL" id="GLQ03828.1"/>
    </source>
</evidence>
<dbReference type="InterPro" id="IPR001633">
    <property type="entry name" value="EAL_dom"/>
</dbReference>
<dbReference type="EMBL" id="BSNE01000017">
    <property type="protein sequence ID" value="GLQ03828.1"/>
    <property type="molecule type" value="Genomic_DNA"/>
</dbReference>
<dbReference type="PROSITE" id="PS50883">
    <property type="entry name" value="EAL"/>
    <property type="match status" value="1"/>
</dbReference>
<dbReference type="InterPro" id="IPR029787">
    <property type="entry name" value="Nucleotide_cyclase"/>
</dbReference>
<dbReference type="SMART" id="SM00052">
    <property type="entry name" value="EAL"/>
    <property type="match status" value="1"/>
</dbReference>
<proteinExistence type="predicted"/>